<feature type="compositionally biased region" description="Low complexity" evidence="1">
    <location>
        <begin position="31"/>
        <end position="44"/>
    </location>
</feature>
<sequence length="280" mass="30551">MPNPPRQAPPNQPVFRGEVQPQASGLPRPASSNSVYSSYSYYPYEGNISTPPTPGTPQFALQPSTSQASLNSRGALSPSPTPAHPRDPDSYELSSPDALTNPRTPQDYLQLGIAHHIANRLEDSAKCFEKSATLDQGCGVGMLMWGLALRHGWGVPQNEARGFKWLRKAAEGAVSDLESAKAGMVDTSAIKSELVIAIYEVGQSFFRGWGVEKDKKMGVNYFRVAARLGDPDAQQNLAFALEHGKGCKKDRKEAALWYRAAVKQGVSDIGLAWIYKEKFQ</sequence>
<dbReference type="GO" id="GO:0010972">
    <property type="term" value="P:negative regulation of G2/M transition of mitotic cell cycle"/>
    <property type="evidence" value="ECO:0007669"/>
    <property type="project" value="TreeGrafter"/>
</dbReference>
<protein>
    <submittedName>
        <fullName evidence="2">HCP-like protein</fullName>
    </submittedName>
</protein>
<dbReference type="SUPFAM" id="SSF81901">
    <property type="entry name" value="HCP-like"/>
    <property type="match status" value="1"/>
</dbReference>
<feature type="compositionally biased region" description="Polar residues" evidence="1">
    <location>
        <begin position="59"/>
        <end position="74"/>
    </location>
</feature>
<dbReference type="InterPro" id="IPR006597">
    <property type="entry name" value="Sel1-like"/>
</dbReference>
<dbReference type="InterPro" id="IPR052945">
    <property type="entry name" value="Mitotic_Regulator"/>
</dbReference>
<dbReference type="InterPro" id="IPR011990">
    <property type="entry name" value="TPR-like_helical_dom_sf"/>
</dbReference>
<evidence type="ECO:0000313" key="3">
    <source>
        <dbReference type="Proteomes" id="UP000813824"/>
    </source>
</evidence>
<name>A0A8K0XQL5_9AGAR</name>
<dbReference type="Proteomes" id="UP000813824">
    <property type="component" value="Unassembled WGS sequence"/>
</dbReference>
<feature type="region of interest" description="Disordered" evidence="1">
    <location>
        <begin position="1"/>
        <end position="105"/>
    </location>
</feature>
<dbReference type="Gene3D" id="1.25.40.10">
    <property type="entry name" value="Tetratricopeptide repeat domain"/>
    <property type="match status" value="1"/>
</dbReference>
<proteinExistence type="predicted"/>
<evidence type="ECO:0000256" key="1">
    <source>
        <dbReference type="SAM" id="MobiDB-lite"/>
    </source>
</evidence>
<keyword evidence="3" id="KW-1185">Reference proteome</keyword>
<evidence type="ECO:0000313" key="2">
    <source>
        <dbReference type="EMBL" id="KAH8101547.1"/>
    </source>
</evidence>
<feature type="compositionally biased region" description="Pro residues" evidence="1">
    <location>
        <begin position="1"/>
        <end position="12"/>
    </location>
</feature>
<dbReference type="PANTHER" id="PTHR43628:SF1">
    <property type="entry name" value="CHITIN SYNTHASE REGULATORY FACTOR 2-RELATED"/>
    <property type="match status" value="1"/>
</dbReference>
<dbReference type="PANTHER" id="PTHR43628">
    <property type="entry name" value="ACTIVATOR OF C KINASE PROTEIN 1-RELATED"/>
    <property type="match status" value="1"/>
</dbReference>
<dbReference type="GO" id="GO:0032153">
    <property type="term" value="C:cell division site"/>
    <property type="evidence" value="ECO:0007669"/>
    <property type="project" value="TreeGrafter"/>
</dbReference>
<dbReference type="OrthoDB" id="2148946at2759"/>
<dbReference type="EMBL" id="JAEVFJ010000012">
    <property type="protein sequence ID" value="KAH8101547.1"/>
    <property type="molecule type" value="Genomic_DNA"/>
</dbReference>
<dbReference type="AlphaFoldDB" id="A0A8K0XQL5"/>
<accession>A0A8K0XQL5</accession>
<reference evidence="2" key="1">
    <citation type="journal article" date="2021" name="New Phytol.">
        <title>Evolutionary innovations through gain and loss of genes in the ectomycorrhizal Boletales.</title>
        <authorList>
            <person name="Wu G."/>
            <person name="Miyauchi S."/>
            <person name="Morin E."/>
            <person name="Kuo A."/>
            <person name="Drula E."/>
            <person name="Varga T."/>
            <person name="Kohler A."/>
            <person name="Feng B."/>
            <person name="Cao Y."/>
            <person name="Lipzen A."/>
            <person name="Daum C."/>
            <person name="Hundley H."/>
            <person name="Pangilinan J."/>
            <person name="Johnson J."/>
            <person name="Barry K."/>
            <person name="LaButti K."/>
            <person name="Ng V."/>
            <person name="Ahrendt S."/>
            <person name="Min B."/>
            <person name="Choi I.G."/>
            <person name="Park H."/>
            <person name="Plett J.M."/>
            <person name="Magnuson J."/>
            <person name="Spatafora J.W."/>
            <person name="Nagy L.G."/>
            <person name="Henrissat B."/>
            <person name="Grigoriev I.V."/>
            <person name="Yang Z.L."/>
            <person name="Xu J."/>
            <person name="Martin F.M."/>
        </authorList>
    </citation>
    <scope>NUCLEOTIDE SEQUENCE</scope>
    <source>
        <strain evidence="2">KKN 215</strain>
    </source>
</reference>
<organism evidence="2 3">
    <name type="scientific">Cristinia sonorae</name>
    <dbReference type="NCBI Taxonomy" id="1940300"/>
    <lineage>
        <taxon>Eukaryota</taxon>
        <taxon>Fungi</taxon>
        <taxon>Dikarya</taxon>
        <taxon>Basidiomycota</taxon>
        <taxon>Agaricomycotina</taxon>
        <taxon>Agaricomycetes</taxon>
        <taxon>Agaricomycetidae</taxon>
        <taxon>Agaricales</taxon>
        <taxon>Pleurotineae</taxon>
        <taxon>Stephanosporaceae</taxon>
        <taxon>Cristinia</taxon>
    </lineage>
</organism>
<dbReference type="Pfam" id="PF08238">
    <property type="entry name" value="Sel1"/>
    <property type="match status" value="3"/>
</dbReference>
<comment type="caution">
    <text evidence="2">The sequence shown here is derived from an EMBL/GenBank/DDBJ whole genome shotgun (WGS) entry which is preliminary data.</text>
</comment>
<dbReference type="SMART" id="SM00671">
    <property type="entry name" value="SEL1"/>
    <property type="match status" value="3"/>
</dbReference>
<gene>
    <name evidence="2" type="ORF">BXZ70DRAFT_891544</name>
</gene>